<protein>
    <submittedName>
        <fullName evidence="2">Uncharacterized protein</fullName>
    </submittedName>
</protein>
<sequence length="194" mass="21078">MSQAQQRPGRSPQPGPQGVAPPWQPSRVFGSLPSANLSGQQITGSYREENSYTRNESSNTVVSSVTEFDNGGGDGGGADDLVKFLSTMLKLTVVAQPDIQGLLGHPALRKIIVEIARTSMREVMRQMETIMEREVYQQMDAQLKPLSKKSAAFSLTQLTTMSTEQITGYNSFAPAIGAQIIQDNEDGEPQQGPY</sequence>
<dbReference type="Proteomes" id="UP001219525">
    <property type="component" value="Unassembled WGS sequence"/>
</dbReference>
<comment type="caution">
    <text evidence="2">The sequence shown here is derived from an EMBL/GenBank/DDBJ whole genome shotgun (WGS) entry which is preliminary data.</text>
</comment>
<keyword evidence="3" id="KW-1185">Reference proteome</keyword>
<evidence type="ECO:0000256" key="1">
    <source>
        <dbReference type="SAM" id="MobiDB-lite"/>
    </source>
</evidence>
<organism evidence="2 3">
    <name type="scientific">Mycena pura</name>
    <dbReference type="NCBI Taxonomy" id="153505"/>
    <lineage>
        <taxon>Eukaryota</taxon>
        <taxon>Fungi</taxon>
        <taxon>Dikarya</taxon>
        <taxon>Basidiomycota</taxon>
        <taxon>Agaricomycotina</taxon>
        <taxon>Agaricomycetes</taxon>
        <taxon>Agaricomycetidae</taxon>
        <taxon>Agaricales</taxon>
        <taxon>Marasmiineae</taxon>
        <taxon>Mycenaceae</taxon>
        <taxon>Mycena</taxon>
    </lineage>
</organism>
<reference evidence="2" key="1">
    <citation type="submission" date="2023-03" db="EMBL/GenBank/DDBJ databases">
        <title>Massive genome expansion in bonnet fungi (Mycena s.s.) driven by repeated elements and novel gene families across ecological guilds.</title>
        <authorList>
            <consortium name="Lawrence Berkeley National Laboratory"/>
            <person name="Harder C.B."/>
            <person name="Miyauchi S."/>
            <person name="Viragh M."/>
            <person name="Kuo A."/>
            <person name="Thoen E."/>
            <person name="Andreopoulos B."/>
            <person name="Lu D."/>
            <person name="Skrede I."/>
            <person name="Drula E."/>
            <person name="Henrissat B."/>
            <person name="Morin E."/>
            <person name="Kohler A."/>
            <person name="Barry K."/>
            <person name="LaButti K."/>
            <person name="Morin E."/>
            <person name="Salamov A."/>
            <person name="Lipzen A."/>
            <person name="Mereny Z."/>
            <person name="Hegedus B."/>
            <person name="Baldrian P."/>
            <person name="Stursova M."/>
            <person name="Weitz H."/>
            <person name="Taylor A."/>
            <person name="Grigoriev I.V."/>
            <person name="Nagy L.G."/>
            <person name="Martin F."/>
            <person name="Kauserud H."/>
        </authorList>
    </citation>
    <scope>NUCLEOTIDE SEQUENCE</scope>
    <source>
        <strain evidence="2">9144</strain>
    </source>
</reference>
<dbReference type="AlphaFoldDB" id="A0AAD6VI32"/>
<proteinExistence type="predicted"/>
<gene>
    <name evidence="2" type="ORF">GGX14DRAFT_698054</name>
</gene>
<accession>A0AAD6VI32</accession>
<dbReference type="EMBL" id="JARJCW010000035">
    <property type="protein sequence ID" value="KAJ7207822.1"/>
    <property type="molecule type" value="Genomic_DNA"/>
</dbReference>
<name>A0AAD6VI32_9AGAR</name>
<evidence type="ECO:0000313" key="3">
    <source>
        <dbReference type="Proteomes" id="UP001219525"/>
    </source>
</evidence>
<evidence type="ECO:0000313" key="2">
    <source>
        <dbReference type="EMBL" id="KAJ7207822.1"/>
    </source>
</evidence>
<feature type="compositionally biased region" description="Low complexity" evidence="1">
    <location>
        <begin position="1"/>
        <end position="18"/>
    </location>
</feature>
<feature type="region of interest" description="Disordered" evidence="1">
    <location>
        <begin position="1"/>
        <end position="40"/>
    </location>
</feature>